<evidence type="ECO:0000256" key="5">
    <source>
        <dbReference type="ARBA" id="ARBA00022898"/>
    </source>
</evidence>
<dbReference type="InterPro" id="IPR015422">
    <property type="entry name" value="PyrdxlP-dep_Trfase_small"/>
</dbReference>
<evidence type="ECO:0000256" key="3">
    <source>
        <dbReference type="ARBA" id="ARBA00022576"/>
    </source>
</evidence>
<keyword evidence="5 6" id="KW-0663">Pyridoxal phosphate</keyword>
<dbReference type="InParanoid" id="A0A3M0CRI8"/>
<dbReference type="PANTHER" id="PTHR43094:SF1">
    <property type="entry name" value="AMINOTRANSFERASE CLASS-III"/>
    <property type="match status" value="1"/>
</dbReference>
<dbReference type="PANTHER" id="PTHR43094">
    <property type="entry name" value="AMINOTRANSFERASE"/>
    <property type="match status" value="1"/>
</dbReference>
<dbReference type="Gene3D" id="3.40.640.10">
    <property type="entry name" value="Type I PLP-dependent aspartate aminotransferase-like (Major domain)"/>
    <property type="match status" value="1"/>
</dbReference>
<proteinExistence type="inferred from homology"/>
<dbReference type="PIRSF" id="PIRSF000521">
    <property type="entry name" value="Transaminase_4ab_Lys_Orn"/>
    <property type="match status" value="1"/>
</dbReference>
<comment type="similarity">
    <text evidence="2 6">Belongs to the class-III pyridoxal-phosphate-dependent aminotransferase family.</text>
</comment>
<dbReference type="InterPro" id="IPR005814">
    <property type="entry name" value="Aminotrans_3"/>
</dbReference>
<evidence type="ECO:0000256" key="4">
    <source>
        <dbReference type="ARBA" id="ARBA00022679"/>
    </source>
</evidence>
<keyword evidence="4 7" id="KW-0808">Transferase</keyword>
<organism evidence="7 8">
    <name type="scientific">Eilatimonas milleporae</name>
    <dbReference type="NCBI Taxonomy" id="911205"/>
    <lineage>
        <taxon>Bacteria</taxon>
        <taxon>Pseudomonadati</taxon>
        <taxon>Pseudomonadota</taxon>
        <taxon>Alphaproteobacteria</taxon>
        <taxon>Kordiimonadales</taxon>
        <taxon>Kordiimonadaceae</taxon>
        <taxon>Eilatimonas</taxon>
    </lineage>
</organism>
<evidence type="ECO:0000313" key="8">
    <source>
        <dbReference type="Proteomes" id="UP000271227"/>
    </source>
</evidence>
<dbReference type="GO" id="GO:0030170">
    <property type="term" value="F:pyridoxal phosphate binding"/>
    <property type="evidence" value="ECO:0007669"/>
    <property type="project" value="InterPro"/>
</dbReference>
<dbReference type="PROSITE" id="PS00600">
    <property type="entry name" value="AA_TRANSFER_CLASS_3"/>
    <property type="match status" value="1"/>
</dbReference>
<evidence type="ECO:0000313" key="7">
    <source>
        <dbReference type="EMBL" id="RMB12171.1"/>
    </source>
</evidence>
<dbReference type="InterPro" id="IPR015421">
    <property type="entry name" value="PyrdxlP-dep_Trfase_major"/>
</dbReference>
<reference evidence="7 8" key="1">
    <citation type="submission" date="2018-10" db="EMBL/GenBank/DDBJ databases">
        <title>Genomic Encyclopedia of Archaeal and Bacterial Type Strains, Phase II (KMG-II): from individual species to whole genera.</title>
        <authorList>
            <person name="Goeker M."/>
        </authorList>
    </citation>
    <scope>NUCLEOTIDE SEQUENCE [LARGE SCALE GENOMIC DNA]</scope>
    <source>
        <strain evidence="7 8">DSM 25217</strain>
    </source>
</reference>
<dbReference type="InterPro" id="IPR015424">
    <property type="entry name" value="PyrdxlP-dep_Trfase"/>
</dbReference>
<dbReference type="OrthoDB" id="9801834at2"/>
<dbReference type="AlphaFoldDB" id="A0A3M0CRI8"/>
<evidence type="ECO:0000256" key="2">
    <source>
        <dbReference type="ARBA" id="ARBA00008954"/>
    </source>
</evidence>
<keyword evidence="3 7" id="KW-0032">Aminotransferase</keyword>
<protein>
    <submittedName>
        <fullName evidence="7">Putrescine aminotransferase</fullName>
    </submittedName>
</protein>
<dbReference type="NCBIfam" id="NF005682">
    <property type="entry name" value="PRK07480.1"/>
    <property type="match status" value="1"/>
</dbReference>
<dbReference type="FunFam" id="3.40.640.10:FF:000014">
    <property type="entry name" value="Adenosylmethionine-8-amino-7-oxononanoate aminotransferase, probable"/>
    <property type="match status" value="1"/>
</dbReference>
<comment type="caution">
    <text evidence="7">The sequence shown here is derived from an EMBL/GenBank/DDBJ whole genome shotgun (WGS) entry which is preliminary data.</text>
</comment>
<dbReference type="SUPFAM" id="SSF53383">
    <property type="entry name" value="PLP-dependent transferases"/>
    <property type="match status" value="1"/>
</dbReference>
<dbReference type="GO" id="GO:0005829">
    <property type="term" value="C:cytosol"/>
    <property type="evidence" value="ECO:0007669"/>
    <property type="project" value="TreeGrafter"/>
</dbReference>
<evidence type="ECO:0000256" key="1">
    <source>
        <dbReference type="ARBA" id="ARBA00001933"/>
    </source>
</evidence>
<evidence type="ECO:0000256" key="6">
    <source>
        <dbReference type="RuleBase" id="RU003560"/>
    </source>
</evidence>
<sequence length="462" mass="49722">MDDKARAELMAAIAGWQNQDARHHLHPFTDPALMDQVPPFIIDSAAGMYVGGQGVRLLDAMGGLGCVNIGYGRPDMADIAADTIRTLSYYHCFSAASNPYAAELAARIAALAPGALNHVFFANSGSEANETLLKMIRLYWSRKGQPERRAIISRDYSYHGSTMATTVLNGQQAMIAPFGLSPADMDVHHVMAPFWYRHGGDLNAEQFADQAIAAVAGKIDALGPETVAAVFAEPVQATAGVIIPPDAYLPRLAELCRMHGILLVADEVVCGFGRTGAWFAQETFGFEADMMTLAKGLSSAYAPISAAVVSDAVLDVIKGTEREVFQHGFTTSAHPVMAALALKNIDILAQEDLVKRTRDSIGPYFASKLKELENRPLVGEVRATGLMAGVEIAKNKTTREQYLLDMAVCDKVSQACLMRGVIVRPVGNAIVICPPLIIQRGEVDYIVRAMGEALEEVSGQLD</sequence>
<comment type="cofactor">
    <cofactor evidence="1">
        <name>pyridoxal 5'-phosphate</name>
        <dbReference type="ChEBI" id="CHEBI:597326"/>
    </cofactor>
</comment>
<dbReference type="EMBL" id="REFR01000009">
    <property type="protein sequence ID" value="RMB12171.1"/>
    <property type="molecule type" value="Genomic_DNA"/>
</dbReference>
<dbReference type="CDD" id="cd00610">
    <property type="entry name" value="OAT_like"/>
    <property type="match status" value="1"/>
</dbReference>
<name>A0A3M0CRI8_9PROT</name>
<dbReference type="Proteomes" id="UP000271227">
    <property type="component" value="Unassembled WGS sequence"/>
</dbReference>
<dbReference type="InterPro" id="IPR049704">
    <property type="entry name" value="Aminotrans_3_PPA_site"/>
</dbReference>
<dbReference type="Pfam" id="PF00202">
    <property type="entry name" value="Aminotran_3"/>
    <property type="match status" value="1"/>
</dbReference>
<keyword evidence="8" id="KW-1185">Reference proteome</keyword>
<accession>A0A3M0CRI8</accession>
<dbReference type="Gene3D" id="3.90.1150.10">
    <property type="entry name" value="Aspartate Aminotransferase, domain 1"/>
    <property type="match status" value="1"/>
</dbReference>
<dbReference type="RefSeq" id="WP_121937369.1">
    <property type="nucleotide sequence ID" value="NZ_REFR01000009.1"/>
</dbReference>
<gene>
    <name evidence="7" type="ORF">BXY39_0663</name>
</gene>
<dbReference type="GO" id="GO:0008483">
    <property type="term" value="F:transaminase activity"/>
    <property type="evidence" value="ECO:0007669"/>
    <property type="project" value="UniProtKB-KW"/>
</dbReference>